<accession>G0NB18</accession>
<gene>
    <name evidence="1" type="ORF">CAEBREN_22856</name>
</gene>
<evidence type="ECO:0000313" key="2">
    <source>
        <dbReference type="Proteomes" id="UP000008068"/>
    </source>
</evidence>
<dbReference type="AlphaFoldDB" id="G0NB18"/>
<dbReference type="HOGENOM" id="CLU_2238992_0_0_1"/>
<protein>
    <submittedName>
        <fullName evidence="1">Uncharacterized protein</fullName>
    </submittedName>
</protein>
<name>G0NB18_CAEBE</name>
<evidence type="ECO:0000313" key="1">
    <source>
        <dbReference type="EMBL" id="EGT56778.1"/>
    </source>
</evidence>
<dbReference type="InParanoid" id="G0NB18"/>
<reference evidence="2" key="1">
    <citation type="submission" date="2011-07" db="EMBL/GenBank/DDBJ databases">
        <authorList>
            <consortium name="Caenorhabditis brenneri Sequencing and Analysis Consortium"/>
            <person name="Wilson R.K."/>
        </authorList>
    </citation>
    <scope>NUCLEOTIDE SEQUENCE [LARGE SCALE GENOMIC DNA]</scope>
    <source>
        <strain evidence="2">PB2801</strain>
    </source>
</reference>
<keyword evidence="2" id="KW-1185">Reference proteome</keyword>
<dbReference type="EMBL" id="GL379856">
    <property type="protein sequence ID" value="EGT56778.1"/>
    <property type="molecule type" value="Genomic_DNA"/>
</dbReference>
<organism evidence="2">
    <name type="scientific">Caenorhabditis brenneri</name>
    <name type="common">Nematode worm</name>
    <dbReference type="NCBI Taxonomy" id="135651"/>
    <lineage>
        <taxon>Eukaryota</taxon>
        <taxon>Metazoa</taxon>
        <taxon>Ecdysozoa</taxon>
        <taxon>Nematoda</taxon>
        <taxon>Chromadorea</taxon>
        <taxon>Rhabditida</taxon>
        <taxon>Rhabditina</taxon>
        <taxon>Rhabditomorpha</taxon>
        <taxon>Rhabditoidea</taxon>
        <taxon>Rhabditidae</taxon>
        <taxon>Peloderinae</taxon>
        <taxon>Caenorhabditis</taxon>
    </lineage>
</organism>
<dbReference type="Proteomes" id="UP000008068">
    <property type="component" value="Unassembled WGS sequence"/>
</dbReference>
<sequence>MTTKRSIVETVVKTEKLANYESSIIDEIMNLKEKVEKLTKDNLTNKETSLDLLKMEDALKEDHQNMKKYIEVRMQRDRDDKKNELETMERDFEWSIQKRQKKSTQ</sequence>
<proteinExistence type="predicted"/>